<keyword evidence="4 8" id="KW-0863">Zinc-finger</keyword>
<dbReference type="InterPro" id="IPR051653">
    <property type="entry name" value="E3_ligase_sorting_rcpt"/>
</dbReference>
<proteinExistence type="predicted"/>
<dbReference type="GO" id="GO:0016020">
    <property type="term" value="C:membrane"/>
    <property type="evidence" value="ECO:0007669"/>
    <property type="project" value="UniProtKB-SubCell"/>
</dbReference>
<dbReference type="PANTHER" id="PTHR47168">
    <property type="entry name" value="RING ZINC FINGER DOMAIN SUPERFAMILY PROTEIN-RELATED"/>
    <property type="match status" value="1"/>
</dbReference>
<dbReference type="SUPFAM" id="SSF57850">
    <property type="entry name" value="RING/U-box"/>
    <property type="match status" value="1"/>
</dbReference>
<comment type="subcellular location">
    <subcellularLocation>
        <location evidence="1">Membrane</location>
        <topology evidence="1">Single-pass membrane protein</topology>
    </subcellularLocation>
</comment>
<dbReference type="Pfam" id="PF02225">
    <property type="entry name" value="PA"/>
    <property type="match status" value="1"/>
</dbReference>
<feature type="compositionally biased region" description="Low complexity" evidence="9">
    <location>
        <begin position="409"/>
        <end position="419"/>
    </location>
</feature>
<evidence type="ECO:0000256" key="6">
    <source>
        <dbReference type="ARBA" id="ARBA00022989"/>
    </source>
</evidence>
<dbReference type="CDD" id="cd16454">
    <property type="entry name" value="RING-H2_PA-TM-RING"/>
    <property type="match status" value="1"/>
</dbReference>
<sequence>MIVLQTGNFTLELPSMPADFGPEIPPTGVSGLLAVADPADGCEPLVPPQWAAHRAWVALIARSQDKEGCTFDVKVAHAEGAGAVAAVVYDDVYEPLILMAKDPRHPDPGIPAAFVTQRSGIMMRRLMVEGKTVVTLTPLTEALWLSMIMSACAGFLAVNVVLGALWVMRRQRVAAGLAAGYGPLPPRQGMTAAEIRALPMVVYEEPTAAGQGASSSRAGREEAGGGGEHGAAADAASDSGSDSGRKGGGTRSTCAICLDNYASGDKLLVLPCNHRYHRSCISEWLGNRRPVCPVCKADARASSMEADVEGGGSSNRRTRPETFLLRMGASWFAVRRHFGRRGSDGSEIARRGGRAAAAAAESGEQAGARQLLLGGSRASTPIPTHSAPQQAETETAATLANFPHLFPASASSSRAAPSSVPEIEPADASSAFDRAGPRGAEDAMTAGGSLAARQRERVASPPRPCPPRLARPVSDSCSSSAASAAGSQGRCYAAPDSTEGSETESEME</sequence>
<evidence type="ECO:0000256" key="2">
    <source>
        <dbReference type="ARBA" id="ARBA00022692"/>
    </source>
</evidence>
<evidence type="ECO:0000256" key="10">
    <source>
        <dbReference type="SAM" id="Phobius"/>
    </source>
</evidence>
<dbReference type="EMBL" id="LHPG02000001">
    <property type="protein sequence ID" value="PRW61507.1"/>
    <property type="molecule type" value="Genomic_DNA"/>
</dbReference>
<dbReference type="SMART" id="SM00184">
    <property type="entry name" value="RING"/>
    <property type="match status" value="1"/>
</dbReference>
<dbReference type="Pfam" id="PF13639">
    <property type="entry name" value="zf-RING_2"/>
    <property type="match status" value="1"/>
</dbReference>
<dbReference type="PROSITE" id="PS50089">
    <property type="entry name" value="ZF_RING_2"/>
    <property type="match status" value="1"/>
</dbReference>
<accession>A0A2P6U5D2</accession>
<feature type="domain" description="RING-type" evidence="11">
    <location>
        <begin position="254"/>
        <end position="296"/>
    </location>
</feature>
<name>A0A2P6U5D2_CHLSO</name>
<keyword evidence="2 10" id="KW-0812">Transmembrane</keyword>
<keyword evidence="7 10" id="KW-0472">Membrane</keyword>
<feature type="compositionally biased region" description="Low complexity" evidence="9">
    <location>
        <begin position="230"/>
        <end position="242"/>
    </location>
</feature>
<evidence type="ECO:0000256" key="7">
    <source>
        <dbReference type="ARBA" id="ARBA00023136"/>
    </source>
</evidence>
<dbReference type="OrthoDB" id="8062037at2759"/>
<feature type="region of interest" description="Disordered" evidence="9">
    <location>
        <begin position="409"/>
        <end position="508"/>
    </location>
</feature>
<dbReference type="InterPro" id="IPR001841">
    <property type="entry name" value="Znf_RING"/>
</dbReference>
<dbReference type="Proteomes" id="UP000239899">
    <property type="component" value="Unassembled WGS sequence"/>
</dbReference>
<organism evidence="12 13">
    <name type="scientific">Chlorella sorokiniana</name>
    <name type="common">Freshwater green alga</name>
    <dbReference type="NCBI Taxonomy" id="3076"/>
    <lineage>
        <taxon>Eukaryota</taxon>
        <taxon>Viridiplantae</taxon>
        <taxon>Chlorophyta</taxon>
        <taxon>core chlorophytes</taxon>
        <taxon>Trebouxiophyceae</taxon>
        <taxon>Chlorellales</taxon>
        <taxon>Chlorellaceae</taxon>
        <taxon>Chlorella clade</taxon>
        <taxon>Chlorella</taxon>
    </lineage>
</organism>
<dbReference type="InterPro" id="IPR013083">
    <property type="entry name" value="Znf_RING/FYVE/PHD"/>
</dbReference>
<evidence type="ECO:0000313" key="13">
    <source>
        <dbReference type="Proteomes" id="UP000239899"/>
    </source>
</evidence>
<keyword evidence="13" id="KW-1185">Reference proteome</keyword>
<evidence type="ECO:0000256" key="1">
    <source>
        <dbReference type="ARBA" id="ARBA00004167"/>
    </source>
</evidence>
<keyword evidence="3" id="KW-0479">Metal-binding</keyword>
<comment type="caution">
    <text evidence="12">The sequence shown here is derived from an EMBL/GenBank/DDBJ whole genome shotgun (WGS) entry which is preliminary data.</text>
</comment>
<feature type="compositionally biased region" description="Low complexity" evidence="9">
    <location>
        <begin position="470"/>
        <end position="487"/>
    </location>
</feature>
<evidence type="ECO:0000313" key="12">
    <source>
        <dbReference type="EMBL" id="PRW61507.1"/>
    </source>
</evidence>
<evidence type="ECO:0000256" key="9">
    <source>
        <dbReference type="SAM" id="MobiDB-lite"/>
    </source>
</evidence>
<evidence type="ECO:0000256" key="3">
    <source>
        <dbReference type="ARBA" id="ARBA00022723"/>
    </source>
</evidence>
<feature type="compositionally biased region" description="Acidic residues" evidence="9">
    <location>
        <begin position="499"/>
        <end position="508"/>
    </location>
</feature>
<evidence type="ECO:0000256" key="4">
    <source>
        <dbReference type="ARBA" id="ARBA00022771"/>
    </source>
</evidence>
<dbReference type="InterPro" id="IPR003137">
    <property type="entry name" value="PA_domain"/>
</dbReference>
<dbReference type="Gene3D" id="3.30.40.10">
    <property type="entry name" value="Zinc/RING finger domain, C3HC4 (zinc finger)"/>
    <property type="match status" value="1"/>
</dbReference>
<evidence type="ECO:0000256" key="5">
    <source>
        <dbReference type="ARBA" id="ARBA00022833"/>
    </source>
</evidence>
<keyword evidence="6 10" id="KW-1133">Transmembrane helix</keyword>
<dbReference type="AlphaFoldDB" id="A0A2P6U5D2"/>
<evidence type="ECO:0000256" key="8">
    <source>
        <dbReference type="PROSITE-ProRule" id="PRU00175"/>
    </source>
</evidence>
<dbReference type="STRING" id="3076.A0A2P6U5D2"/>
<feature type="region of interest" description="Disordered" evidence="9">
    <location>
        <begin position="209"/>
        <end position="248"/>
    </location>
</feature>
<feature type="transmembrane region" description="Helical" evidence="10">
    <location>
        <begin position="142"/>
        <end position="167"/>
    </location>
</feature>
<protein>
    <submittedName>
        <fullName evidence="12">Receptor homology transmembrane domain-and RING domain-containing 1-like isoform X1</fullName>
    </submittedName>
</protein>
<keyword evidence="5" id="KW-0862">Zinc</keyword>
<reference evidence="12 13" key="1">
    <citation type="journal article" date="2018" name="Plant J.">
        <title>Genome sequences of Chlorella sorokiniana UTEX 1602 and Micractinium conductrix SAG 241.80: implications to maltose excretion by a green alga.</title>
        <authorList>
            <person name="Arriola M.B."/>
            <person name="Velmurugan N."/>
            <person name="Zhang Y."/>
            <person name="Plunkett M.H."/>
            <person name="Hondzo H."/>
            <person name="Barney B.M."/>
        </authorList>
    </citation>
    <scope>NUCLEOTIDE SEQUENCE [LARGE SCALE GENOMIC DNA]</scope>
    <source>
        <strain evidence="13">UTEX 1602</strain>
    </source>
</reference>
<evidence type="ECO:0000259" key="11">
    <source>
        <dbReference type="PROSITE" id="PS50089"/>
    </source>
</evidence>
<dbReference type="PANTHER" id="PTHR47168:SF1">
    <property type="entry name" value="OS02G0798600 PROTEIN"/>
    <property type="match status" value="1"/>
</dbReference>
<dbReference type="Gene3D" id="3.50.30.30">
    <property type="match status" value="1"/>
</dbReference>
<gene>
    <name evidence="12" type="ORF">C2E21_0266</name>
</gene>
<dbReference type="GO" id="GO:0008270">
    <property type="term" value="F:zinc ion binding"/>
    <property type="evidence" value="ECO:0007669"/>
    <property type="project" value="UniProtKB-KW"/>
</dbReference>